<name>A0A7W3MZL3_9ACTN</name>
<dbReference type="AlphaFoldDB" id="A0A7W3MZL3"/>
<dbReference type="Proteomes" id="UP000539313">
    <property type="component" value="Unassembled WGS sequence"/>
</dbReference>
<dbReference type="EMBL" id="JACJII010000001">
    <property type="protein sequence ID" value="MBA9004810.1"/>
    <property type="molecule type" value="Genomic_DNA"/>
</dbReference>
<reference evidence="1 2" key="1">
    <citation type="submission" date="2020-08" db="EMBL/GenBank/DDBJ databases">
        <title>Sequencing the genomes of 1000 actinobacteria strains.</title>
        <authorList>
            <person name="Klenk H.-P."/>
        </authorList>
    </citation>
    <scope>NUCLEOTIDE SEQUENCE [LARGE SCALE GENOMIC DNA]</scope>
    <source>
        <strain evidence="1 2">DSM 45823</strain>
    </source>
</reference>
<evidence type="ECO:0000313" key="1">
    <source>
        <dbReference type="EMBL" id="MBA9004810.1"/>
    </source>
</evidence>
<organism evidence="1 2">
    <name type="scientific">Thermomonospora cellulosilytica</name>
    <dbReference type="NCBI Taxonomy" id="1411118"/>
    <lineage>
        <taxon>Bacteria</taxon>
        <taxon>Bacillati</taxon>
        <taxon>Actinomycetota</taxon>
        <taxon>Actinomycetes</taxon>
        <taxon>Streptosporangiales</taxon>
        <taxon>Thermomonosporaceae</taxon>
        <taxon>Thermomonospora</taxon>
    </lineage>
</organism>
<protein>
    <submittedName>
        <fullName evidence="1">Uncharacterized protein</fullName>
    </submittedName>
</protein>
<comment type="caution">
    <text evidence="1">The sequence shown here is derived from an EMBL/GenBank/DDBJ whole genome shotgun (WGS) entry which is preliminary data.</text>
</comment>
<accession>A0A7W3MZL3</accession>
<gene>
    <name evidence="1" type="ORF">HNR21_003692</name>
</gene>
<proteinExistence type="predicted"/>
<sequence length="172" mass="18967">MQHPVVSALTAAARPLEELLTGDDHGVSIYVLGVADLGRTPRRPEALATALYKAAKLRLRPRSAPLVGHPWRRRLHELIRSYMPTRPGFGPEESEITLTAEEIEQAISRTDALADTLEAHLGSIRQAHEFDSHGDAYGRTPDALSYAYDLAWNDLLLITDDWGALLHIGVSD</sequence>
<evidence type="ECO:0000313" key="2">
    <source>
        <dbReference type="Proteomes" id="UP000539313"/>
    </source>
</evidence>
<keyword evidence="2" id="KW-1185">Reference proteome</keyword>
<dbReference type="RefSeq" id="WP_182706144.1">
    <property type="nucleotide sequence ID" value="NZ_JACJII010000001.1"/>
</dbReference>